<organism evidence="6 7">
    <name type="scientific">Kineosporia corallincola</name>
    <dbReference type="NCBI Taxonomy" id="2835133"/>
    <lineage>
        <taxon>Bacteria</taxon>
        <taxon>Bacillati</taxon>
        <taxon>Actinomycetota</taxon>
        <taxon>Actinomycetes</taxon>
        <taxon>Kineosporiales</taxon>
        <taxon>Kineosporiaceae</taxon>
        <taxon>Kineosporia</taxon>
    </lineage>
</organism>
<dbReference type="PANTHER" id="PTHR42847">
    <property type="entry name" value="ALKANESULFONATE MONOOXYGENASE"/>
    <property type="match status" value="1"/>
</dbReference>
<dbReference type="InterPro" id="IPR036661">
    <property type="entry name" value="Luciferase-like_sf"/>
</dbReference>
<evidence type="ECO:0000256" key="3">
    <source>
        <dbReference type="ARBA" id="ARBA00023002"/>
    </source>
</evidence>
<evidence type="ECO:0000313" key="6">
    <source>
        <dbReference type="EMBL" id="MBT0773628.1"/>
    </source>
</evidence>
<dbReference type="CDD" id="cd01094">
    <property type="entry name" value="Alkanesulfonate_monoxygenase"/>
    <property type="match status" value="1"/>
</dbReference>
<dbReference type="Gene3D" id="3.20.20.30">
    <property type="entry name" value="Luciferase-like domain"/>
    <property type="match status" value="1"/>
</dbReference>
<gene>
    <name evidence="6" type="ORF">KIH74_32085</name>
</gene>
<keyword evidence="3" id="KW-0560">Oxidoreductase</keyword>
<keyword evidence="1" id="KW-0285">Flavoprotein</keyword>
<feature type="domain" description="Luciferase-like" evidence="5">
    <location>
        <begin position="23"/>
        <end position="329"/>
    </location>
</feature>
<dbReference type="InterPro" id="IPR011251">
    <property type="entry name" value="Luciferase-like_dom"/>
</dbReference>
<evidence type="ECO:0000256" key="4">
    <source>
        <dbReference type="ARBA" id="ARBA00023033"/>
    </source>
</evidence>
<dbReference type="SUPFAM" id="SSF51679">
    <property type="entry name" value="Bacterial luciferase-like"/>
    <property type="match status" value="1"/>
</dbReference>
<protein>
    <submittedName>
        <fullName evidence="6">LLM class flavin-dependent oxidoreductase</fullName>
    </submittedName>
</protein>
<reference evidence="6 7" key="1">
    <citation type="submission" date="2021-05" db="EMBL/GenBank/DDBJ databases">
        <title>Kineosporia and Streptomyces sp. nov. two new marine actinobacteria isolated from Coral.</title>
        <authorList>
            <person name="Buangrab K."/>
            <person name="Sutthacheep M."/>
            <person name="Yeemin T."/>
            <person name="Harunari E."/>
            <person name="Igarashi Y."/>
            <person name="Kanchanasin P."/>
            <person name="Tanasupawat S."/>
            <person name="Phongsopitanun W."/>
        </authorList>
    </citation>
    <scope>NUCLEOTIDE SEQUENCE [LARGE SCALE GENOMIC DNA]</scope>
    <source>
        <strain evidence="6 7">J2-2</strain>
    </source>
</reference>
<accession>A0ABS5TS45</accession>
<sequence length="357" mass="39628">MTDVLWYIIPKEGPYPWESDGRRPADLGYLQRLAAAVDGLGFDGALLATDQYDVWPLGSALAAVTGPTFRPLLAVHPGLTSPVTLAKQALTFQHLFGPRLLFNVVNGQTEALRRFGLHLEHDERYELSAEYWGIVRRLTSGEVFDHRGRFYDLKDAGSDFRDLPPLQEGGVPLWFGGSSPAGIEVAAEHVDVYLTWAEPTAQLTEKLDRVRERAAARGRSLKLGLRLHLIVRDTEEEAWAAADRLLDVTSQATYARQLGARGENDGEGWQRQFRQHGGRVPARARELETSPNLWPGMSLFRPGPGTAVVGSTEQVIERLTEYRALGVDTFILSANPLLEEAYRVAESILPTLRHGGR</sequence>
<dbReference type="RefSeq" id="WP_214160170.1">
    <property type="nucleotide sequence ID" value="NZ_JAHBAY010000019.1"/>
</dbReference>
<proteinExistence type="predicted"/>
<evidence type="ECO:0000259" key="5">
    <source>
        <dbReference type="Pfam" id="PF00296"/>
    </source>
</evidence>
<name>A0ABS5TS45_9ACTN</name>
<dbReference type="EMBL" id="JAHBAY010000019">
    <property type="protein sequence ID" value="MBT0773628.1"/>
    <property type="molecule type" value="Genomic_DNA"/>
</dbReference>
<dbReference type="InterPro" id="IPR050172">
    <property type="entry name" value="SsuD_RutA_monooxygenase"/>
</dbReference>
<comment type="caution">
    <text evidence="6">The sequence shown here is derived from an EMBL/GenBank/DDBJ whole genome shotgun (WGS) entry which is preliminary data.</text>
</comment>
<dbReference type="Proteomes" id="UP001197247">
    <property type="component" value="Unassembled WGS sequence"/>
</dbReference>
<evidence type="ECO:0000313" key="7">
    <source>
        <dbReference type="Proteomes" id="UP001197247"/>
    </source>
</evidence>
<dbReference type="Pfam" id="PF00296">
    <property type="entry name" value="Bac_luciferase"/>
    <property type="match status" value="1"/>
</dbReference>
<keyword evidence="2" id="KW-0288">FMN</keyword>
<keyword evidence="4" id="KW-0503">Monooxygenase</keyword>
<dbReference type="PANTHER" id="PTHR42847:SF4">
    <property type="entry name" value="ALKANESULFONATE MONOOXYGENASE-RELATED"/>
    <property type="match status" value="1"/>
</dbReference>
<keyword evidence="7" id="KW-1185">Reference proteome</keyword>
<evidence type="ECO:0000256" key="1">
    <source>
        <dbReference type="ARBA" id="ARBA00022630"/>
    </source>
</evidence>
<evidence type="ECO:0000256" key="2">
    <source>
        <dbReference type="ARBA" id="ARBA00022643"/>
    </source>
</evidence>